<evidence type="ECO:0000256" key="1">
    <source>
        <dbReference type="SAM" id="MobiDB-lite"/>
    </source>
</evidence>
<reference evidence="3 4" key="1">
    <citation type="journal article" date="2019" name="Fungal Biol. Biotechnol.">
        <title>Draft genome sequence of fastidious pathogen Ceratobasidium theobromae, which causes vascular-streak dieback in Theobroma cacao.</title>
        <authorList>
            <person name="Ali S.S."/>
            <person name="Asman A."/>
            <person name="Shao J."/>
            <person name="Firmansyah A.P."/>
            <person name="Susilo A.W."/>
            <person name="Rosmana A."/>
            <person name="McMahon P."/>
            <person name="Junaid M."/>
            <person name="Guest D."/>
            <person name="Kheng T.Y."/>
            <person name="Meinhardt L.W."/>
            <person name="Bailey B.A."/>
        </authorList>
    </citation>
    <scope>NUCLEOTIDE SEQUENCE [LARGE SCALE GENOMIC DNA]</scope>
    <source>
        <strain evidence="3 4">CT2</strain>
    </source>
</reference>
<organism evidence="3 4">
    <name type="scientific">Ceratobasidium theobromae</name>
    <dbReference type="NCBI Taxonomy" id="1582974"/>
    <lineage>
        <taxon>Eukaryota</taxon>
        <taxon>Fungi</taxon>
        <taxon>Dikarya</taxon>
        <taxon>Basidiomycota</taxon>
        <taxon>Agaricomycotina</taxon>
        <taxon>Agaricomycetes</taxon>
        <taxon>Cantharellales</taxon>
        <taxon>Ceratobasidiaceae</taxon>
        <taxon>Ceratobasidium</taxon>
    </lineage>
</organism>
<name>A0A5N5QHX8_9AGAM</name>
<feature type="compositionally biased region" description="Low complexity" evidence="1">
    <location>
        <begin position="472"/>
        <end position="487"/>
    </location>
</feature>
<dbReference type="Gene3D" id="1.10.8.10">
    <property type="entry name" value="DNA helicase RuvA subunit, C-terminal domain"/>
    <property type="match status" value="1"/>
</dbReference>
<feature type="compositionally biased region" description="Low complexity" evidence="1">
    <location>
        <begin position="495"/>
        <end position="510"/>
    </location>
</feature>
<dbReference type="GO" id="GO:0005737">
    <property type="term" value="C:cytoplasm"/>
    <property type="evidence" value="ECO:0007669"/>
    <property type="project" value="TreeGrafter"/>
</dbReference>
<feature type="compositionally biased region" description="Polar residues" evidence="1">
    <location>
        <begin position="354"/>
        <end position="369"/>
    </location>
</feature>
<dbReference type="EMBL" id="SSOP01000114">
    <property type="protein sequence ID" value="KAB5591264.1"/>
    <property type="molecule type" value="Genomic_DNA"/>
</dbReference>
<dbReference type="OrthoDB" id="3138012at2759"/>
<keyword evidence="4" id="KW-1185">Reference proteome</keyword>
<feature type="compositionally biased region" description="Low complexity" evidence="1">
    <location>
        <begin position="370"/>
        <end position="384"/>
    </location>
</feature>
<dbReference type="PANTHER" id="PTHR16461:SF5">
    <property type="entry name" value="TOLL-INTERACTING PROTEIN"/>
    <property type="match status" value="1"/>
</dbReference>
<dbReference type="InterPro" id="IPR009060">
    <property type="entry name" value="UBA-like_sf"/>
</dbReference>
<sequence>MSASVHPSDSATNTTQAPQVHAQSPPPDAPPVTSQPAAQTRVESSSVSGDNNELLAASGPYIPATDAPQPTPLHSEPAQMLSAVEGGELDNRITPTPASTIDYHQPADTHQYYYAQPPAETIQRAAITPIQPQPIQPPPHAPVLDPNAEGVLESDPAIASLHAMFPDFDLFVLQSVLEAAGGDKDRAVDGLLSMSDPDFGRSQSQDQAQAIGAGGGNRVRTQTELDEEFARRLMLEEEQQANAGWYPTNEQYGYSAPYQQYQPRRSGEAQRPSNVGGGGLSEMAGGLQQQFKSFIGGARTGVSSQGHGGSGGGYQDQLNKIAESGIAGKKTFNTFVGKVKQKMEEFDNRHPSDTQHMNQPPQAGHWSSWQAPQSAQPQQQAPSMQSPPPQHGALNANPYGLPTGASGSAHDAGSALPISSGRWQYQPEQPEPMSPPVAGAVVGASSSAEEPRRSIDACEPDEDFGSAFIQVSRSSTGSSSETSSIAGESEHESGSDAAGSDAAESDAAAGRKMQDNGRRVLEVPELLTSVARKLDRNQRLGLMLVSRFFFNSAGPLVWKFIPRIDRVLKLIKGTKVQFSRFMDSQGAHFAFTEITIILPDQPDLTRFNIYAPWVRRLEIFGGGCSQDIRNSGPLLNILTGRPLLPNLRILTTHIGTEISSKDLLWFINLCFSPTLVEIRTILHKRGLPSRISPAAAPGFLQNIRNTCPQIEILEFYPEDSEYGSNLTGVETYYIPGNEYRITLASFSNLRSFTSTMYILQPETFSVLGNLPNLESLGIHGCREYDPVLAEGMNIPETWFPMLKILRLNEVHPFDITILWNQPTIARKLISIWIHADPTSPPDSSTSPTDGNNWIHLFLTNLPRLSPNVKNLVFEMEDEDDTIFTLSPGARDALNRLTLKTRALKCVE</sequence>
<dbReference type="GO" id="GO:0006511">
    <property type="term" value="P:ubiquitin-dependent protein catabolic process"/>
    <property type="evidence" value="ECO:0007669"/>
    <property type="project" value="TreeGrafter"/>
</dbReference>
<dbReference type="CDD" id="cd14279">
    <property type="entry name" value="CUE"/>
    <property type="match status" value="1"/>
</dbReference>
<dbReference type="Pfam" id="PF02845">
    <property type="entry name" value="CUE"/>
    <property type="match status" value="1"/>
</dbReference>
<comment type="caution">
    <text evidence="3">The sequence shown here is derived from an EMBL/GenBank/DDBJ whole genome shotgun (WGS) entry which is preliminary data.</text>
</comment>
<feature type="compositionally biased region" description="Polar residues" evidence="1">
    <location>
        <begin position="32"/>
        <end position="51"/>
    </location>
</feature>
<gene>
    <name evidence="3" type="ORF">CTheo_5306</name>
</gene>
<evidence type="ECO:0000313" key="3">
    <source>
        <dbReference type="EMBL" id="KAB5591264.1"/>
    </source>
</evidence>
<evidence type="ECO:0000259" key="2">
    <source>
        <dbReference type="PROSITE" id="PS51140"/>
    </source>
</evidence>
<proteinExistence type="predicted"/>
<dbReference type="InterPro" id="IPR003892">
    <property type="entry name" value="CUE"/>
</dbReference>
<feature type="compositionally biased region" description="Polar residues" evidence="1">
    <location>
        <begin position="1"/>
        <end position="22"/>
    </location>
</feature>
<accession>A0A5N5QHX8</accession>
<dbReference type="Proteomes" id="UP000383932">
    <property type="component" value="Unassembled WGS sequence"/>
</dbReference>
<dbReference type="SMART" id="SM00546">
    <property type="entry name" value="CUE"/>
    <property type="match status" value="1"/>
</dbReference>
<dbReference type="GO" id="GO:0031624">
    <property type="term" value="F:ubiquitin conjugating enzyme binding"/>
    <property type="evidence" value="ECO:0007669"/>
    <property type="project" value="TreeGrafter"/>
</dbReference>
<dbReference type="SUPFAM" id="SSF46934">
    <property type="entry name" value="UBA-like"/>
    <property type="match status" value="1"/>
</dbReference>
<dbReference type="PROSITE" id="PS51140">
    <property type="entry name" value="CUE"/>
    <property type="match status" value="1"/>
</dbReference>
<feature type="compositionally biased region" description="Low complexity" evidence="1">
    <location>
        <begin position="436"/>
        <end position="448"/>
    </location>
</feature>
<dbReference type="AlphaFoldDB" id="A0A5N5QHX8"/>
<feature type="compositionally biased region" description="Low complexity" evidence="1">
    <location>
        <begin position="404"/>
        <end position="415"/>
    </location>
</feature>
<dbReference type="PANTHER" id="PTHR16461">
    <property type="entry name" value="TOLL-INTERACTING PROTEIN"/>
    <property type="match status" value="1"/>
</dbReference>
<evidence type="ECO:0000313" key="4">
    <source>
        <dbReference type="Proteomes" id="UP000383932"/>
    </source>
</evidence>
<protein>
    <recommendedName>
        <fullName evidence="2">CUE domain-containing protein</fullName>
    </recommendedName>
</protein>
<dbReference type="GO" id="GO:0043130">
    <property type="term" value="F:ubiquitin binding"/>
    <property type="evidence" value="ECO:0007669"/>
    <property type="project" value="InterPro"/>
</dbReference>
<feature type="region of interest" description="Disordered" evidence="1">
    <location>
        <begin position="348"/>
        <end position="515"/>
    </location>
</feature>
<feature type="domain" description="CUE" evidence="2">
    <location>
        <begin position="153"/>
        <end position="196"/>
    </location>
</feature>
<feature type="region of interest" description="Disordered" evidence="1">
    <location>
        <begin position="1"/>
        <end position="75"/>
    </location>
</feature>